<dbReference type="GO" id="GO:0006189">
    <property type="term" value="P:'de novo' IMP biosynthetic process"/>
    <property type="evidence" value="ECO:0007669"/>
    <property type="project" value="UniProtKB-UniRule"/>
</dbReference>
<dbReference type="GO" id="GO:0005524">
    <property type="term" value="F:ATP binding"/>
    <property type="evidence" value="ECO:0007669"/>
    <property type="project" value="UniProtKB-KW"/>
</dbReference>
<evidence type="ECO:0000256" key="9">
    <source>
        <dbReference type="ARBA" id="ARBA00032931"/>
    </source>
</evidence>
<dbReference type="InterPro" id="IPR010918">
    <property type="entry name" value="PurM-like_C_dom"/>
</dbReference>
<evidence type="ECO:0000256" key="12">
    <source>
        <dbReference type="HAMAP-Rule" id="MF_00741"/>
    </source>
</evidence>
<dbReference type="Pfam" id="PF00586">
    <property type="entry name" value="AIRS"/>
    <property type="match status" value="1"/>
</dbReference>
<dbReference type="GO" id="GO:0005829">
    <property type="term" value="C:cytosol"/>
    <property type="evidence" value="ECO:0007669"/>
    <property type="project" value="TreeGrafter"/>
</dbReference>
<evidence type="ECO:0000256" key="11">
    <source>
        <dbReference type="ARBA" id="ARBA00049057"/>
    </source>
</evidence>
<feature type="domain" description="PurM-like N-terminal" evidence="13">
    <location>
        <begin position="58"/>
        <end position="172"/>
    </location>
</feature>
<dbReference type="PANTHER" id="PTHR10520">
    <property type="entry name" value="TRIFUNCTIONAL PURINE BIOSYNTHETIC PROTEIN ADENOSINE-3-RELATED"/>
    <property type="match status" value="1"/>
</dbReference>
<keyword evidence="7 12" id="KW-0067">ATP-binding</keyword>
<evidence type="ECO:0000259" key="14">
    <source>
        <dbReference type="Pfam" id="PF02769"/>
    </source>
</evidence>
<dbReference type="Pfam" id="PF02769">
    <property type="entry name" value="AIRS_C"/>
    <property type="match status" value="1"/>
</dbReference>
<dbReference type="AlphaFoldDB" id="A0A2R6XYK9"/>
<comment type="subcellular location">
    <subcellularLocation>
        <location evidence="12">Cytoplasm</location>
    </subcellularLocation>
</comment>
<dbReference type="GO" id="GO:0004637">
    <property type="term" value="F:phosphoribosylamine-glycine ligase activity"/>
    <property type="evidence" value="ECO:0007669"/>
    <property type="project" value="TreeGrafter"/>
</dbReference>
<evidence type="ECO:0000313" key="15">
    <source>
        <dbReference type="EMBL" id="PTQ55505.1"/>
    </source>
</evidence>
<evidence type="ECO:0000256" key="5">
    <source>
        <dbReference type="ARBA" id="ARBA00022598"/>
    </source>
</evidence>
<comment type="caution">
    <text evidence="15">The sequence shown here is derived from an EMBL/GenBank/DDBJ whole genome shotgun (WGS) entry which is preliminary data.</text>
</comment>
<dbReference type="EMBL" id="PEBX01000106">
    <property type="protein sequence ID" value="PTQ55505.1"/>
    <property type="molecule type" value="Genomic_DNA"/>
</dbReference>
<evidence type="ECO:0000256" key="3">
    <source>
        <dbReference type="ARBA" id="ARBA00013047"/>
    </source>
</evidence>
<dbReference type="Gene3D" id="3.90.650.10">
    <property type="entry name" value="PurM-like C-terminal domain"/>
    <property type="match status" value="1"/>
</dbReference>
<organism evidence="15 16">
    <name type="scientific">Candidatus Carbonibacillus altaicus</name>
    <dbReference type="NCBI Taxonomy" id="2163959"/>
    <lineage>
        <taxon>Bacteria</taxon>
        <taxon>Bacillati</taxon>
        <taxon>Bacillota</taxon>
        <taxon>Bacilli</taxon>
        <taxon>Bacillales</taxon>
        <taxon>Candidatus Carbonibacillus</taxon>
    </lineage>
</organism>
<dbReference type="InterPro" id="IPR036676">
    <property type="entry name" value="PurM-like_C_sf"/>
</dbReference>
<keyword evidence="5 12" id="KW-0436">Ligase</keyword>
<dbReference type="InterPro" id="IPR036921">
    <property type="entry name" value="PurM-like_N_sf"/>
</dbReference>
<protein>
    <recommendedName>
        <fullName evidence="4 12">Phosphoribosylformylglycinamidine cyclo-ligase</fullName>
        <ecNumber evidence="3 12">6.3.3.1</ecNumber>
    </recommendedName>
    <alternativeName>
        <fullName evidence="9 12">AIR synthase</fullName>
    </alternativeName>
    <alternativeName>
        <fullName evidence="10 12">AIRS</fullName>
    </alternativeName>
    <alternativeName>
        <fullName evidence="8 12">Phosphoribosyl-aminoimidazole synthetase</fullName>
    </alternativeName>
</protein>
<comment type="pathway">
    <text evidence="1 12">Purine metabolism; IMP biosynthesis via de novo pathway; 5-amino-1-(5-phospho-D-ribosyl)imidazole from N(2)-formyl-N(1)-(5-phospho-D-ribosyl)glycinamide: step 2/2.</text>
</comment>
<evidence type="ECO:0000256" key="1">
    <source>
        <dbReference type="ARBA" id="ARBA00004686"/>
    </source>
</evidence>
<evidence type="ECO:0000256" key="4">
    <source>
        <dbReference type="ARBA" id="ARBA00020367"/>
    </source>
</evidence>
<feature type="domain" description="PurM-like C-terminal" evidence="14">
    <location>
        <begin position="184"/>
        <end position="369"/>
    </location>
</feature>
<proteinExistence type="inferred from homology"/>
<dbReference type="Proteomes" id="UP000244338">
    <property type="component" value="Unassembled WGS sequence"/>
</dbReference>
<dbReference type="InterPro" id="IPR004733">
    <property type="entry name" value="PurM_cligase"/>
</dbReference>
<evidence type="ECO:0000256" key="8">
    <source>
        <dbReference type="ARBA" id="ARBA00031908"/>
    </source>
</evidence>
<keyword evidence="12" id="KW-0658">Purine biosynthesis</keyword>
<dbReference type="SUPFAM" id="SSF56042">
    <property type="entry name" value="PurM C-terminal domain-like"/>
    <property type="match status" value="1"/>
</dbReference>
<evidence type="ECO:0000259" key="13">
    <source>
        <dbReference type="Pfam" id="PF00586"/>
    </source>
</evidence>
<dbReference type="InterPro" id="IPR016188">
    <property type="entry name" value="PurM-like_N"/>
</dbReference>
<comment type="catalytic activity">
    <reaction evidence="11 12">
        <text>2-formamido-N(1)-(5-O-phospho-beta-D-ribosyl)acetamidine + ATP = 5-amino-1-(5-phospho-beta-D-ribosyl)imidazole + ADP + phosphate + H(+)</text>
        <dbReference type="Rhea" id="RHEA:23032"/>
        <dbReference type="ChEBI" id="CHEBI:15378"/>
        <dbReference type="ChEBI" id="CHEBI:30616"/>
        <dbReference type="ChEBI" id="CHEBI:43474"/>
        <dbReference type="ChEBI" id="CHEBI:137981"/>
        <dbReference type="ChEBI" id="CHEBI:147287"/>
        <dbReference type="ChEBI" id="CHEBI:456216"/>
        <dbReference type="EC" id="6.3.3.1"/>
    </reaction>
</comment>
<reference evidence="16" key="1">
    <citation type="journal article" date="2018" name="Sci. Rep.">
        <title>Lignite coal burning seam in the remote Altai Mountains harbors a hydrogen-driven thermophilic microbial community.</title>
        <authorList>
            <person name="Kadnikov V.V."/>
            <person name="Mardanov A.V."/>
            <person name="Ivasenko D.A."/>
            <person name="Antsiferov D.V."/>
            <person name="Beletsky A.V."/>
            <person name="Karnachuk O.V."/>
            <person name="Ravin N.V."/>
        </authorList>
    </citation>
    <scope>NUCLEOTIDE SEQUENCE [LARGE SCALE GENOMIC DNA]</scope>
</reference>
<keyword evidence="6 12" id="KW-0547">Nucleotide-binding</keyword>
<dbReference type="CDD" id="cd02196">
    <property type="entry name" value="PurM"/>
    <property type="match status" value="1"/>
</dbReference>
<dbReference type="GO" id="GO:0004641">
    <property type="term" value="F:phosphoribosylformylglycinamidine cyclo-ligase activity"/>
    <property type="evidence" value="ECO:0007669"/>
    <property type="project" value="UniProtKB-UniRule"/>
</dbReference>
<dbReference type="Gene3D" id="3.30.1330.10">
    <property type="entry name" value="PurM-like, N-terminal domain"/>
    <property type="match status" value="1"/>
</dbReference>
<dbReference type="SUPFAM" id="SSF55326">
    <property type="entry name" value="PurM N-terminal domain-like"/>
    <property type="match status" value="1"/>
</dbReference>
<dbReference type="GO" id="GO:0046084">
    <property type="term" value="P:adenine biosynthetic process"/>
    <property type="evidence" value="ECO:0007669"/>
    <property type="project" value="TreeGrafter"/>
</dbReference>
<evidence type="ECO:0000256" key="7">
    <source>
        <dbReference type="ARBA" id="ARBA00022840"/>
    </source>
</evidence>
<gene>
    <name evidence="12" type="primary">purM</name>
    <name evidence="15" type="ORF">BSOLF_1939</name>
</gene>
<keyword evidence="12" id="KW-0963">Cytoplasm</keyword>
<dbReference type="PANTHER" id="PTHR10520:SF12">
    <property type="entry name" value="TRIFUNCTIONAL PURINE BIOSYNTHETIC PROTEIN ADENOSINE-3"/>
    <property type="match status" value="1"/>
</dbReference>
<evidence type="ECO:0000256" key="2">
    <source>
        <dbReference type="ARBA" id="ARBA00010280"/>
    </source>
</evidence>
<accession>A0A2R6XYK9</accession>
<comment type="similarity">
    <text evidence="2 12">Belongs to the AIR synthase family.</text>
</comment>
<dbReference type="EC" id="6.3.3.1" evidence="3 12"/>
<dbReference type="HAMAP" id="MF_00741">
    <property type="entry name" value="AIRS"/>
    <property type="match status" value="1"/>
</dbReference>
<evidence type="ECO:0000313" key="16">
    <source>
        <dbReference type="Proteomes" id="UP000244338"/>
    </source>
</evidence>
<evidence type="ECO:0000256" key="6">
    <source>
        <dbReference type="ARBA" id="ARBA00022741"/>
    </source>
</evidence>
<dbReference type="UniPathway" id="UPA00074">
    <property type="reaction ID" value="UER00129"/>
</dbReference>
<evidence type="ECO:0000256" key="10">
    <source>
        <dbReference type="ARBA" id="ARBA00033093"/>
    </source>
</evidence>
<name>A0A2R6XYK9_9BACL</name>
<sequence length="380" mass="41202">MREAYERAGVAVDRGYEAVRRIKKHASETYTDAVKSGIGGFAALYSLGDVRDTGHESGELTLVASADGVGTKTLLAEQVAHLTGDMSVHAHMGIDCVAMCVNDLLAQGGEPLFFLDTIAMSTLDVEKIEALARGLANGCKQAGCALIGGETAEMPDVYRNDAYDLAGFAVGKLVRTEDPARMPQVGDVLIGVSSSGLHSNGFSLVRRWVEADPDVLTRPFLDLWDALVPPPVLSGEKEAWQGRTLGDVLLTPTRIYVEHLRALNRHPAVRGMAHITGGGLLENVPRILPDTLSAEVQFGRWPLPPVYAWVKHVSGLTWLELMTTFNVGLGMVIVVQRDAVDDVMNVLVHADEIPYRIGEIVPRTSDALIFKENDDVVYCF</sequence>
<dbReference type="NCBIfam" id="TIGR00878">
    <property type="entry name" value="purM"/>
    <property type="match status" value="1"/>
</dbReference>